<proteinExistence type="predicted"/>
<evidence type="ECO:0000256" key="4">
    <source>
        <dbReference type="PROSITE-ProRule" id="PRU00024"/>
    </source>
</evidence>
<dbReference type="Pfam" id="PF00643">
    <property type="entry name" value="zf-B_box"/>
    <property type="match status" value="1"/>
</dbReference>
<dbReference type="AlphaFoldDB" id="A0A7M7G055"/>
<keyword evidence="1" id="KW-0479">Metal-binding</keyword>
<name>A0A7M7G055_STRPU</name>
<feature type="compositionally biased region" description="Polar residues" evidence="6">
    <location>
        <begin position="216"/>
        <end position="249"/>
    </location>
</feature>
<dbReference type="Proteomes" id="UP000007110">
    <property type="component" value="Unassembled WGS sequence"/>
</dbReference>
<evidence type="ECO:0000259" key="7">
    <source>
        <dbReference type="PROSITE" id="PS50089"/>
    </source>
</evidence>
<evidence type="ECO:0000259" key="8">
    <source>
        <dbReference type="PROSITE" id="PS50119"/>
    </source>
</evidence>
<keyword evidence="10" id="KW-1185">Reference proteome</keyword>
<dbReference type="InterPro" id="IPR047153">
    <property type="entry name" value="TRIM45/56/19-like"/>
</dbReference>
<dbReference type="Gene3D" id="3.30.40.10">
    <property type="entry name" value="Zinc/RING finger domain, C3HC4 (zinc finger)"/>
    <property type="match status" value="1"/>
</dbReference>
<dbReference type="OrthoDB" id="264520at2759"/>
<dbReference type="KEGG" id="spu:756318"/>
<dbReference type="OMA" id="NIKMERR"/>
<dbReference type="GeneID" id="756318"/>
<dbReference type="PROSITE" id="PS50089">
    <property type="entry name" value="ZF_RING_2"/>
    <property type="match status" value="1"/>
</dbReference>
<evidence type="ECO:0000313" key="9">
    <source>
        <dbReference type="EnsemblMetazoa" id="XP_001194526"/>
    </source>
</evidence>
<evidence type="ECO:0000256" key="5">
    <source>
        <dbReference type="SAM" id="Coils"/>
    </source>
</evidence>
<reference evidence="9" key="2">
    <citation type="submission" date="2021-01" db="UniProtKB">
        <authorList>
            <consortium name="EnsemblMetazoa"/>
        </authorList>
    </citation>
    <scope>IDENTIFICATION</scope>
</reference>
<dbReference type="InterPro" id="IPR013083">
    <property type="entry name" value="Znf_RING/FYVE/PHD"/>
</dbReference>
<feature type="compositionally biased region" description="Low complexity" evidence="6">
    <location>
        <begin position="180"/>
        <end position="190"/>
    </location>
</feature>
<protein>
    <submittedName>
        <fullName evidence="9">Uncharacterized protein</fullName>
    </submittedName>
</protein>
<dbReference type="SUPFAM" id="SSF101898">
    <property type="entry name" value="NHL repeat"/>
    <property type="match status" value="1"/>
</dbReference>
<dbReference type="PANTHER" id="PTHR25462">
    <property type="entry name" value="BONUS, ISOFORM C-RELATED"/>
    <property type="match status" value="1"/>
</dbReference>
<keyword evidence="3" id="KW-0862">Zinc</keyword>
<evidence type="ECO:0000256" key="6">
    <source>
        <dbReference type="SAM" id="MobiDB-lite"/>
    </source>
</evidence>
<dbReference type="InParanoid" id="A0A7M7G055"/>
<accession>A0A7M7G055</accession>
<feature type="compositionally biased region" description="Polar residues" evidence="6">
    <location>
        <begin position="191"/>
        <end position="208"/>
    </location>
</feature>
<dbReference type="InterPro" id="IPR000315">
    <property type="entry name" value="Znf_B-box"/>
</dbReference>
<dbReference type="PROSITE" id="PS50119">
    <property type="entry name" value="ZF_BBOX"/>
    <property type="match status" value="1"/>
</dbReference>
<dbReference type="RefSeq" id="XP_001194526.2">
    <property type="nucleotide sequence ID" value="XM_001194526.3"/>
</dbReference>
<organism evidence="9 10">
    <name type="scientific">Strongylocentrotus purpuratus</name>
    <name type="common">Purple sea urchin</name>
    <dbReference type="NCBI Taxonomy" id="7668"/>
    <lineage>
        <taxon>Eukaryota</taxon>
        <taxon>Metazoa</taxon>
        <taxon>Echinodermata</taxon>
        <taxon>Eleutherozoa</taxon>
        <taxon>Echinozoa</taxon>
        <taxon>Echinoidea</taxon>
        <taxon>Euechinoidea</taxon>
        <taxon>Echinacea</taxon>
        <taxon>Camarodonta</taxon>
        <taxon>Echinidea</taxon>
        <taxon>Strongylocentrotidae</taxon>
        <taxon>Strongylocentrotus</taxon>
    </lineage>
</organism>
<dbReference type="SMART" id="SM00184">
    <property type="entry name" value="RING"/>
    <property type="match status" value="1"/>
</dbReference>
<dbReference type="InterPro" id="IPR017907">
    <property type="entry name" value="Znf_RING_CS"/>
</dbReference>
<evidence type="ECO:0000256" key="1">
    <source>
        <dbReference type="ARBA" id="ARBA00022723"/>
    </source>
</evidence>
<dbReference type="EnsemblMetazoa" id="XM_001194526">
    <property type="protein sequence ID" value="XP_001194526"/>
    <property type="gene ID" value="LOC756318"/>
</dbReference>
<dbReference type="GO" id="GO:0061659">
    <property type="term" value="F:ubiquitin-like protein ligase activity"/>
    <property type="evidence" value="ECO:0000318"/>
    <property type="project" value="GO_Central"/>
</dbReference>
<dbReference type="Gene3D" id="3.30.160.60">
    <property type="entry name" value="Classic Zinc Finger"/>
    <property type="match status" value="1"/>
</dbReference>
<dbReference type="SUPFAM" id="SSF57845">
    <property type="entry name" value="B-box zinc-binding domain"/>
    <property type="match status" value="1"/>
</dbReference>
<dbReference type="SMART" id="SM00336">
    <property type="entry name" value="BBOX"/>
    <property type="match status" value="1"/>
</dbReference>
<dbReference type="GO" id="GO:0008270">
    <property type="term" value="F:zinc ion binding"/>
    <property type="evidence" value="ECO:0007669"/>
    <property type="project" value="UniProtKB-KW"/>
</dbReference>
<feature type="domain" description="B box-type" evidence="8">
    <location>
        <begin position="264"/>
        <end position="305"/>
    </location>
</feature>
<evidence type="ECO:0000313" key="10">
    <source>
        <dbReference type="Proteomes" id="UP000007110"/>
    </source>
</evidence>
<keyword evidence="2 4" id="KW-0863">Zinc-finger</keyword>
<evidence type="ECO:0000256" key="2">
    <source>
        <dbReference type="ARBA" id="ARBA00022771"/>
    </source>
</evidence>
<reference evidence="10" key="1">
    <citation type="submission" date="2015-02" db="EMBL/GenBank/DDBJ databases">
        <title>Genome sequencing for Strongylocentrotus purpuratus.</title>
        <authorList>
            <person name="Murali S."/>
            <person name="Liu Y."/>
            <person name="Vee V."/>
            <person name="English A."/>
            <person name="Wang M."/>
            <person name="Skinner E."/>
            <person name="Han Y."/>
            <person name="Muzny D.M."/>
            <person name="Worley K.C."/>
            <person name="Gibbs R.A."/>
        </authorList>
    </citation>
    <scope>NUCLEOTIDE SEQUENCE</scope>
</reference>
<sequence length="746" mass="81741">MSSQTSEELDVARWFKDELQCNICKNLLSNPRSLNCFHLFCLECLEKQVYNLEQNCDEACRSLRCPSCDGGTAVDSLESLSRLKTDVSVKRLLESLQGLGLIGHDGLSEKSFGSGVGLGHSLITSSDVTSIDSVEFPSFVTSVGSESSMSLSMMLSGDLTASLPRGDGDIVCDHGVTSISGDSKSDSIGSLRSSGFQRKSPIAPNQIQLRPDSYDSDNLSLAISSERNTATTKSTTGNDMFSMGTSSGHQRSDDGSENEPANIKMERRCPMHLQYLLTIYCLQCKLAICKECKEEEHHGHETGDLPAEADRLRCELITMIKDANEGIRTVGKAQKILRSQRIFDIHSLANQLNLLEEQIKANAQDMIAQIEKNKDMLLDEVKRLRQASNVKVLNTLEEDMSTGRRIATVVKHHGDAVDVVNTSRAVCKKMKKATGICASGGAIDRIRELSVRFSGNRATDLAVGQLQENTEWKLSHQLPIPFDKRGCMQGMVSLRDGRLAVGYETGGIDIFSTIEKQDGPPSRILEHVELVDLAATLVDTIIVYPMYGEIKEVTPDGEERPIRFAAPSSTQHVSMSSGIDGRIFLGYAEHSEIHQFQQSGGNPLKSISMDHCQPQQIDVTSCGKVVVKDRSGVKVLDPTTNATTDIFKVDKTQFAYSTCDINDDVYVAKVSALGRDSKASIDKYTLDGSLLEPISRDLQMSRNLSGDYWLRLVSLSPFKLAVCDGSLISIYQRQPSVIGLANDLGL</sequence>
<dbReference type="PANTHER" id="PTHR25462:SF300">
    <property type="entry name" value="RING-TYPE DOMAIN-CONTAINING PROTEIN"/>
    <property type="match status" value="1"/>
</dbReference>
<feature type="domain" description="RING-type" evidence="7">
    <location>
        <begin position="21"/>
        <end position="69"/>
    </location>
</feature>
<feature type="coiled-coil region" evidence="5">
    <location>
        <begin position="345"/>
        <end position="387"/>
    </location>
</feature>
<keyword evidence="5" id="KW-0175">Coiled coil</keyword>
<dbReference type="InterPro" id="IPR001841">
    <property type="entry name" value="Znf_RING"/>
</dbReference>
<feature type="region of interest" description="Disordered" evidence="6">
    <location>
        <begin position="180"/>
        <end position="260"/>
    </location>
</feature>
<dbReference type="PROSITE" id="PS00518">
    <property type="entry name" value="ZF_RING_1"/>
    <property type="match status" value="1"/>
</dbReference>
<dbReference type="SUPFAM" id="SSF57850">
    <property type="entry name" value="RING/U-box"/>
    <property type="match status" value="1"/>
</dbReference>
<evidence type="ECO:0000256" key="3">
    <source>
        <dbReference type="ARBA" id="ARBA00022833"/>
    </source>
</evidence>